<evidence type="ECO:0000256" key="4">
    <source>
        <dbReference type="PROSITE-ProRule" id="PRU00504"/>
    </source>
</evidence>
<dbReference type="Gene3D" id="2.120.10.30">
    <property type="entry name" value="TolB, C-terminal domain"/>
    <property type="match status" value="3"/>
</dbReference>
<dbReference type="SUPFAM" id="SSF101898">
    <property type="entry name" value="NHL repeat"/>
    <property type="match status" value="1"/>
</dbReference>
<dbReference type="GO" id="GO:0005524">
    <property type="term" value="F:ATP binding"/>
    <property type="evidence" value="ECO:0007669"/>
    <property type="project" value="UniProtKB-UniRule"/>
</dbReference>
<protein>
    <submittedName>
        <fullName evidence="9">Serine/threonine protein kinase</fullName>
        <ecNumber evidence="9">2.7.11.17</ecNumber>
    </submittedName>
</protein>
<evidence type="ECO:0000256" key="5">
    <source>
        <dbReference type="PROSITE-ProRule" id="PRU10141"/>
    </source>
</evidence>
<dbReference type="InterPro" id="IPR000719">
    <property type="entry name" value="Prot_kinase_dom"/>
</dbReference>
<evidence type="ECO:0000256" key="3">
    <source>
        <dbReference type="ARBA" id="ARBA00022840"/>
    </source>
</evidence>
<keyword evidence="9" id="KW-0418">Kinase</keyword>
<dbReference type="InterPro" id="IPR017441">
    <property type="entry name" value="Protein_kinase_ATP_BS"/>
</dbReference>
<dbReference type="eggNOG" id="COG3391">
    <property type="taxonomic scope" value="Bacteria"/>
</dbReference>
<evidence type="ECO:0000313" key="9">
    <source>
        <dbReference type="EMBL" id="AEH10293.1"/>
    </source>
</evidence>
<evidence type="ECO:0000256" key="1">
    <source>
        <dbReference type="ARBA" id="ARBA00022737"/>
    </source>
</evidence>
<evidence type="ECO:0000259" key="8">
    <source>
        <dbReference type="PROSITE" id="PS50011"/>
    </source>
</evidence>
<dbReference type="Gene3D" id="1.10.510.10">
    <property type="entry name" value="Transferase(Phosphotransferase) domain 1"/>
    <property type="match status" value="1"/>
</dbReference>
<evidence type="ECO:0000256" key="6">
    <source>
        <dbReference type="SAM" id="MobiDB-lite"/>
    </source>
</evidence>
<feature type="compositionally biased region" description="Low complexity" evidence="6">
    <location>
        <begin position="304"/>
        <end position="316"/>
    </location>
</feature>
<dbReference type="Pfam" id="PF01436">
    <property type="entry name" value="NHL"/>
    <property type="match status" value="1"/>
</dbReference>
<evidence type="ECO:0000256" key="7">
    <source>
        <dbReference type="SAM" id="Phobius"/>
    </source>
</evidence>
<dbReference type="PANTHER" id="PTHR46388:SF2">
    <property type="entry name" value="NHL REPEAT-CONTAINING PROTEIN 2"/>
    <property type="match status" value="1"/>
</dbReference>
<feature type="transmembrane region" description="Helical" evidence="7">
    <location>
        <begin position="413"/>
        <end position="431"/>
    </location>
</feature>
<dbReference type="AlphaFoldDB" id="F8AWR8"/>
<feature type="domain" description="Protein kinase" evidence="8">
    <location>
        <begin position="16"/>
        <end position="269"/>
    </location>
</feature>
<name>F8AWR8_9ACTN</name>
<keyword evidence="9" id="KW-0723">Serine/threonine-protein kinase</keyword>
<sequence length="776" mass="79670">MPLVDLSRVAAALPTYTLGAELGSGGHGLVLAGHHQGLGRDVAIKILPATADPDLPTTFATEARLLAGLDHPHIVRIYDYVERDGLCLLIMELLAGGTLARRRRTLSAEDACAVGLAIAEALECAHARSVLHRDIKPDNVLFSGNGLLKVTDFSIAKIFDATTVATNTIVGTPRYMAPEQLGGGRLSPATDLYALGIILYEMLAGAPPFGPDLSLLALIRQKADRPTPPPAGVPEPVAATLMRALERDPALRHPSARAFALDLARAAALAYGPRWTSRCEIGLHVADDVREAARYPAGAGGASGLASNRAAAAPPGQSTPPGRPTPPRPPAGPPASGRLPAPVAAPVGIGRDINRQVARDLDVGRQAGRGEEIGRQADWDADVTARRVLEPVPAAPPPAVMDGTRRRRRRRRIVAVAAAVPVVASVVAVLLTSQPPRPATIITVAGTGVAGFSGDNGPATAADLSKPDDPLVDNTGAVYFTDTGNNRIRRIGADGIITTVAGTGTYGFSGDNGPAAQAHFATPTDVARDRAGNLYIADTDNNRIRRINVVGTVTTVAGTGTPGYSGDGGPATAAQLAKPTSVLVDADGTLYIADTGNHRIRRIGTNDVITTVAGSGTSGYSGDGGPATAAQLARPGGLAADTAGNLYIADNANNRIRRVSSDGVIITVAGSGTSGYSGDGGPATAAQLANPGSVAVTDDGRVYIADTDNNRVRRVDADGVITTVAGSDEAGYSGDGGPATAARLCEPNGLGLDTTERLLYITDNCNDRIRRVMATG</sequence>
<dbReference type="GO" id="GO:0004683">
    <property type="term" value="F:calcium/calmodulin-dependent protein kinase activity"/>
    <property type="evidence" value="ECO:0007669"/>
    <property type="project" value="UniProtKB-EC"/>
</dbReference>
<keyword evidence="9" id="KW-0808">Transferase</keyword>
<dbReference type="eggNOG" id="COG0515">
    <property type="taxonomic scope" value="Bacteria"/>
</dbReference>
<dbReference type="HOGENOM" id="CLU_383001_0_0_11"/>
<dbReference type="InterPro" id="IPR056822">
    <property type="entry name" value="TEN_NHL"/>
</dbReference>
<dbReference type="Pfam" id="PF00069">
    <property type="entry name" value="Pkinase"/>
    <property type="match status" value="1"/>
</dbReference>
<dbReference type="SUPFAM" id="SSF56112">
    <property type="entry name" value="Protein kinase-like (PK-like)"/>
    <property type="match status" value="1"/>
</dbReference>
<dbReference type="Proteomes" id="UP000001549">
    <property type="component" value="Chromosome"/>
</dbReference>
<keyword evidence="2 5" id="KW-0547">Nucleotide-binding</keyword>
<accession>F8AWR8</accession>
<keyword evidence="1" id="KW-0677">Repeat</keyword>
<dbReference type="SMART" id="SM00220">
    <property type="entry name" value="S_TKc"/>
    <property type="match status" value="1"/>
</dbReference>
<dbReference type="EC" id="2.7.11.17" evidence="9"/>
<feature type="binding site" evidence="5">
    <location>
        <position position="45"/>
    </location>
    <ligand>
        <name>ATP</name>
        <dbReference type="ChEBI" id="CHEBI:30616"/>
    </ligand>
</feature>
<dbReference type="RefSeq" id="WP_013874193.1">
    <property type="nucleotide sequence ID" value="NC_015656.1"/>
</dbReference>
<reference evidence="9 10" key="1">
    <citation type="submission" date="2011-05" db="EMBL/GenBank/DDBJ databases">
        <title>Complete sequence of chromosome of Frankia symbiont of Datisca glomerata.</title>
        <authorList>
            <consortium name="US DOE Joint Genome Institute"/>
            <person name="Lucas S."/>
            <person name="Han J."/>
            <person name="Lapidus A."/>
            <person name="Cheng J.-F."/>
            <person name="Goodwin L."/>
            <person name="Pitluck S."/>
            <person name="Peters L."/>
            <person name="Mikhailova N."/>
            <person name="Chertkov O."/>
            <person name="Teshima H."/>
            <person name="Han C."/>
            <person name="Tapia R."/>
            <person name="Land M."/>
            <person name="Hauser L."/>
            <person name="Kyrpides N."/>
            <person name="Ivanova N."/>
            <person name="Pagani I."/>
            <person name="Berry A."/>
            <person name="Pawlowski K."/>
            <person name="Persson T."/>
            <person name="Vanden Heuvel B."/>
            <person name="Benson D."/>
            <person name="Woyke T."/>
        </authorList>
    </citation>
    <scope>NUCLEOTIDE SEQUENCE [LARGE SCALE GENOMIC DNA]</scope>
    <source>
        <strain evidence="10">4085684</strain>
    </source>
</reference>
<feature type="compositionally biased region" description="Pro residues" evidence="6">
    <location>
        <begin position="317"/>
        <end position="333"/>
    </location>
</feature>
<dbReference type="PROSITE" id="PS51125">
    <property type="entry name" value="NHL"/>
    <property type="match status" value="1"/>
</dbReference>
<dbReference type="PROSITE" id="PS00108">
    <property type="entry name" value="PROTEIN_KINASE_ST"/>
    <property type="match status" value="1"/>
</dbReference>
<dbReference type="STRING" id="656024.FsymDg_2976"/>
<proteinExistence type="predicted"/>
<dbReference type="KEGG" id="fsy:FsymDg_2976"/>
<dbReference type="EMBL" id="CP002801">
    <property type="protein sequence ID" value="AEH10293.1"/>
    <property type="molecule type" value="Genomic_DNA"/>
</dbReference>
<dbReference type="Pfam" id="PF25021">
    <property type="entry name" value="TEN_NHL"/>
    <property type="match status" value="3"/>
</dbReference>
<feature type="repeat" description="NHL" evidence="4">
    <location>
        <begin position="682"/>
        <end position="718"/>
    </location>
</feature>
<keyword evidence="7" id="KW-1133">Transmembrane helix</keyword>
<keyword evidence="10" id="KW-1185">Reference proteome</keyword>
<evidence type="ECO:0000256" key="2">
    <source>
        <dbReference type="ARBA" id="ARBA00022741"/>
    </source>
</evidence>
<dbReference type="InterPro" id="IPR011009">
    <property type="entry name" value="Kinase-like_dom_sf"/>
</dbReference>
<dbReference type="InterPro" id="IPR001258">
    <property type="entry name" value="NHL_repeat"/>
</dbReference>
<dbReference type="CDD" id="cd14953">
    <property type="entry name" value="NHL_like_1"/>
    <property type="match status" value="1"/>
</dbReference>
<gene>
    <name evidence="9" type="ordered locus">FsymDg_2976</name>
</gene>
<dbReference type="PROSITE" id="PS00107">
    <property type="entry name" value="PROTEIN_KINASE_ATP"/>
    <property type="match status" value="1"/>
</dbReference>
<feature type="region of interest" description="Disordered" evidence="6">
    <location>
        <begin position="298"/>
        <end position="345"/>
    </location>
</feature>
<dbReference type="InterPro" id="IPR008271">
    <property type="entry name" value="Ser/Thr_kinase_AS"/>
</dbReference>
<dbReference type="PANTHER" id="PTHR46388">
    <property type="entry name" value="NHL REPEAT-CONTAINING PROTEIN 2"/>
    <property type="match status" value="1"/>
</dbReference>
<evidence type="ECO:0000313" key="10">
    <source>
        <dbReference type="Proteomes" id="UP000001549"/>
    </source>
</evidence>
<keyword evidence="7" id="KW-0472">Membrane</keyword>
<dbReference type="InterPro" id="IPR011042">
    <property type="entry name" value="6-blade_b-propeller_TolB-like"/>
</dbReference>
<dbReference type="PROSITE" id="PS50011">
    <property type="entry name" value="PROTEIN_KINASE_DOM"/>
    <property type="match status" value="1"/>
</dbReference>
<dbReference type="CDD" id="cd14014">
    <property type="entry name" value="STKc_PknB_like"/>
    <property type="match status" value="1"/>
</dbReference>
<keyword evidence="3 5" id="KW-0067">ATP-binding</keyword>
<keyword evidence="7" id="KW-0812">Transmembrane</keyword>
<organism evidence="9 10">
    <name type="scientific">Candidatus Protofrankia datiscae</name>
    <dbReference type="NCBI Taxonomy" id="2716812"/>
    <lineage>
        <taxon>Bacteria</taxon>
        <taxon>Bacillati</taxon>
        <taxon>Actinomycetota</taxon>
        <taxon>Actinomycetes</taxon>
        <taxon>Frankiales</taxon>
        <taxon>Frankiaceae</taxon>
        <taxon>Protofrankia</taxon>
    </lineage>
</organism>